<dbReference type="FunFam" id="2.60.120.920:FF:000004">
    <property type="entry name" value="Butyrophilin subfamily 1 member A1"/>
    <property type="match status" value="1"/>
</dbReference>
<dbReference type="SUPFAM" id="SSF49899">
    <property type="entry name" value="Concanavalin A-like lectins/glucanases"/>
    <property type="match status" value="1"/>
</dbReference>
<gene>
    <name evidence="6" type="primary">LOC103052421</name>
</gene>
<sequence length="188" mass="21376">MKQFRDNLEVGLQLQKANVILDPDTAHPALRLSEDSKNVIEVPEYQYLPKNPTRFENWQYVLGCQGFSTGRHFWEVTVGYEGGWYVGVVKKSVNRKDDIHPCPEEGIWEIGKWGGTYQANGYPENPKLPLTKNPKRIRISLNCEGRQVTFFDAQTAALLYTFSEAPLAGETLLPSFYLYNDACLTLSP</sequence>
<dbReference type="GeneID" id="103052421"/>
<evidence type="ECO:0000256" key="3">
    <source>
        <dbReference type="ARBA" id="ARBA00034460"/>
    </source>
</evidence>
<dbReference type="Proteomes" id="UP000695026">
    <property type="component" value="Unplaced"/>
</dbReference>
<protein>
    <submittedName>
        <fullName evidence="6">Thaicobrin-like</fullName>
    </submittedName>
</protein>
<dbReference type="InterPro" id="IPR003877">
    <property type="entry name" value="SPRY_dom"/>
</dbReference>
<evidence type="ECO:0000259" key="4">
    <source>
        <dbReference type="PROSITE" id="PS50188"/>
    </source>
</evidence>
<dbReference type="InterPro" id="IPR006574">
    <property type="entry name" value="PRY"/>
</dbReference>
<dbReference type="CDD" id="cd12888">
    <property type="entry name" value="SPRY_PRY_TRIM7_like"/>
    <property type="match status" value="1"/>
</dbReference>
<dbReference type="InterPro" id="IPR043136">
    <property type="entry name" value="B30.2/SPRY_sf"/>
</dbReference>
<dbReference type="PRINTS" id="PR01407">
    <property type="entry name" value="BUTYPHLNCDUF"/>
</dbReference>
<dbReference type="SMART" id="SM00589">
    <property type="entry name" value="PRY"/>
    <property type="match status" value="1"/>
</dbReference>
<comment type="function">
    <text evidence="3">Neurotoxin that produces dose-dependent hypolocomotion and hyperalgesia in mice. May directly act on the central nervous system, as it is 6500-fold more potent when administered intracerebroventricularly than intraperitoneal.</text>
</comment>
<dbReference type="OrthoDB" id="9049620at2759"/>
<dbReference type="InterPro" id="IPR003879">
    <property type="entry name" value="Butyrophylin_SPRY"/>
</dbReference>
<organism evidence="5 6">
    <name type="scientific">Python bivittatus</name>
    <name type="common">Burmese python</name>
    <name type="synonym">Python molurus bivittatus</name>
    <dbReference type="NCBI Taxonomy" id="176946"/>
    <lineage>
        <taxon>Eukaryota</taxon>
        <taxon>Metazoa</taxon>
        <taxon>Chordata</taxon>
        <taxon>Craniata</taxon>
        <taxon>Vertebrata</taxon>
        <taxon>Euteleostomi</taxon>
        <taxon>Lepidosauria</taxon>
        <taxon>Squamata</taxon>
        <taxon>Bifurcata</taxon>
        <taxon>Unidentata</taxon>
        <taxon>Episquamata</taxon>
        <taxon>Toxicofera</taxon>
        <taxon>Serpentes</taxon>
        <taxon>Henophidia</taxon>
        <taxon>Pythonidae</taxon>
        <taxon>Python</taxon>
    </lineage>
</organism>
<reference evidence="6" key="1">
    <citation type="submission" date="2025-08" db="UniProtKB">
        <authorList>
            <consortium name="RefSeq"/>
        </authorList>
    </citation>
    <scope>IDENTIFICATION</scope>
    <source>
        <tissue evidence="6">Liver</tissue>
    </source>
</reference>
<dbReference type="PROSITE" id="PS50188">
    <property type="entry name" value="B302_SPRY"/>
    <property type="match status" value="1"/>
</dbReference>
<dbReference type="KEGG" id="pbi:103052421"/>
<keyword evidence="5" id="KW-1185">Reference proteome</keyword>
<evidence type="ECO:0000313" key="6">
    <source>
        <dbReference type="RefSeq" id="XP_015746844.1"/>
    </source>
</evidence>
<dbReference type="PANTHER" id="PTHR24103">
    <property type="entry name" value="E3 UBIQUITIN-PROTEIN LIGASE TRIM"/>
    <property type="match status" value="1"/>
</dbReference>
<dbReference type="OMA" id="YILNTEH"/>
<evidence type="ECO:0000256" key="1">
    <source>
        <dbReference type="ARBA" id="ARBA00009651"/>
    </source>
</evidence>
<accession>A0A9F3QVY8</accession>
<keyword evidence="2" id="KW-0800">Toxin</keyword>
<name>A0A9F3QVY8_PYTBI</name>
<evidence type="ECO:0000313" key="5">
    <source>
        <dbReference type="Proteomes" id="UP000695026"/>
    </source>
</evidence>
<comment type="similarity">
    <text evidence="1">Belongs to the ohanin/vespryn family.</text>
</comment>
<dbReference type="InterPro" id="IPR013320">
    <property type="entry name" value="ConA-like_dom_sf"/>
</dbReference>
<proteinExistence type="inferred from homology"/>
<keyword evidence="2" id="KW-0528">Neurotoxin</keyword>
<dbReference type="Gene3D" id="2.60.120.920">
    <property type="match status" value="1"/>
</dbReference>
<feature type="domain" description="B30.2/SPRY" evidence="4">
    <location>
        <begin position="1"/>
        <end position="188"/>
    </location>
</feature>
<dbReference type="Pfam" id="PF13765">
    <property type="entry name" value="PRY"/>
    <property type="match status" value="1"/>
</dbReference>
<dbReference type="InterPro" id="IPR001870">
    <property type="entry name" value="B30.2/SPRY"/>
</dbReference>
<dbReference type="Pfam" id="PF00622">
    <property type="entry name" value="SPRY"/>
    <property type="match status" value="1"/>
</dbReference>
<dbReference type="InterPro" id="IPR050143">
    <property type="entry name" value="TRIM/RBCC"/>
</dbReference>
<dbReference type="AlphaFoldDB" id="A0A9F3QVY8"/>
<evidence type="ECO:0000256" key="2">
    <source>
        <dbReference type="ARBA" id="ARBA00022699"/>
    </source>
</evidence>
<dbReference type="RefSeq" id="XP_015746844.1">
    <property type="nucleotide sequence ID" value="XM_015891358.2"/>
</dbReference>
<dbReference type="SMART" id="SM00449">
    <property type="entry name" value="SPRY"/>
    <property type="match status" value="1"/>
</dbReference>